<evidence type="ECO:0000313" key="2">
    <source>
        <dbReference type="EnsemblMetazoa" id="CLYHEMP008910.1"/>
    </source>
</evidence>
<protein>
    <recommendedName>
        <fullName evidence="1">DUF5641 domain-containing protein</fullName>
    </recommendedName>
</protein>
<reference evidence="2" key="1">
    <citation type="submission" date="2021-01" db="UniProtKB">
        <authorList>
            <consortium name="EnsemblMetazoa"/>
        </authorList>
    </citation>
    <scope>IDENTIFICATION</scope>
</reference>
<name>A0A7M5V7L8_9CNID</name>
<dbReference type="Proteomes" id="UP000594262">
    <property type="component" value="Unplaced"/>
</dbReference>
<evidence type="ECO:0000313" key="3">
    <source>
        <dbReference type="Proteomes" id="UP000594262"/>
    </source>
</evidence>
<evidence type="ECO:0000259" key="1">
    <source>
        <dbReference type="Pfam" id="PF18701"/>
    </source>
</evidence>
<dbReference type="PANTHER" id="PTHR47331:SF1">
    <property type="entry name" value="GAG-LIKE PROTEIN"/>
    <property type="match status" value="1"/>
</dbReference>
<dbReference type="PANTHER" id="PTHR47331">
    <property type="entry name" value="PHD-TYPE DOMAIN-CONTAINING PROTEIN"/>
    <property type="match status" value="1"/>
</dbReference>
<accession>A0A7M5V7L8</accession>
<sequence length="218" mass="25045">SVGNLTLRLLPGVVECSRDWFSLPNVSLRKSLRKEILTCDELSTLLKRIENILNNRPLTHIYDSEITQPLTPNHLIYGRKIETSVKNTDENENDNEINCGAIKRALSYFWEQWKIEYLTSLRERNVKPNRNMRTETLNVGDVCLIDDQGPRVKWKMGKIEELIKGKDNKVRGAVVKTMNGQLKRPINKLVIIHSNKTDELDYAGITFVPNALEDIQSS</sequence>
<organism evidence="2 3">
    <name type="scientific">Clytia hemisphaerica</name>
    <dbReference type="NCBI Taxonomy" id="252671"/>
    <lineage>
        <taxon>Eukaryota</taxon>
        <taxon>Metazoa</taxon>
        <taxon>Cnidaria</taxon>
        <taxon>Hydrozoa</taxon>
        <taxon>Hydroidolina</taxon>
        <taxon>Leptothecata</taxon>
        <taxon>Obeliida</taxon>
        <taxon>Clytiidae</taxon>
        <taxon>Clytia</taxon>
    </lineage>
</organism>
<dbReference type="InterPro" id="IPR040676">
    <property type="entry name" value="DUF5641"/>
</dbReference>
<feature type="domain" description="DUF5641" evidence="1">
    <location>
        <begin position="102"/>
        <end position="191"/>
    </location>
</feature>
<keyword evidence="3" id="KW-1185">Reference proteome</keyword>
<dbReference type="OrthoDB" id="5987366at2759"/>
<proteinExistence type="predicted"/>
<dbReference type="EnsemblMetazoa" id="CLYHEMT008910.1">
    <property type="protein sequence ID" value="CLYHEMP008910.1"/>
    <property type="gene ID" value="CLYHEMG008910"/>
</dbReference>
<dbReference type="Pfam" id="PF18701">
    <property type="entry name" value="DUF5641"/>
    <property type="match status" value="1"/>
</dbReference>
<dbReference type="AlphaFoldDB" id="A0A7M5V7L8"/>